<evidence type="ECO:0000256" key="1">
    <source>
        <dbReference type="SAM" id="MobiDB-lite"/>
    </source>
</evidence>
<dbReference type="EMBL" id="ALBS01000002">
    <property type="protein sequence ID" value="EJT53242.1"/>
    <property type="molecule type" value="Genomic_DNA"/>
</dbReference>
<dbReference type="KEGG" id="tasa:A1Q1_05205"/>
<organism evidence="2 3">
    <name type="scientific">Trichosporon asahii var. asahii (strain ATCC 90039 / CBS 2479 / JCM 2466 / KCTC 7840 / NBRC 103889/ NCYC 2677 / UAMH 7654)</name>
    <name type="common">Yeast</name>
    <dbReference type="NCBI Taxonomy" id="1186058"/>
    <lineage>
        <taxon>Eukaryota</taxon>
        <taxon>Fungi</taxon>
        <taxon>Dikarya</taxon>
        <taxon>Basidiomycota</taxon>
        <taxon>Agaricomycotina</taxon>
        <taxon>Tremellomycetes</taxon>
        <taxon>Trichosporonales</taxon>
        <taxon>Trichosporonaceae</taxon>
        <taxon>Trichosporon</taxon>
    </lineage>
</organism>
<feature type="region of interest" description="Disordered" evidence="1">
    <location>
        <begin position="1"/>
        <end position="51"/>
    </location>
</feature>
<name>J8TYT9_TRIAS</name>
<sequence length="567" mass="61479">MVVSSAGYTPRVVSGASTSSSESNAISATSSSDTNITVPSCTEEESKEEPGCARQVGIETETPQSIAEDASGTFTFLRCPAPAITRELLRLPICHHPRRMALWAAHIAVLRWLEAEGEAFEASEGGIDAPTELKVGPDVFAWAVFKCVLDMHSALQRGERASEKRSPLPRPWREWVHLTDAMIDRALALAQSRLNAPLPPTTVHEAGRLARQALNWTWKPLVDSSHPPRSYELHRPFAPGQFGRCSPYCEENRELVFRLADMPGDERERVRESAAGQAGQAGQAWAAWCDDPDPLPADQAQARQPPPFEKYDFSSYNKYTTWTDDLASRAKSTSTRARSKHIGVEAPSGCKKERAEGMIPLSHRCVRVSHQLQESYARVCGKEVDERGELGLGLGLKHRGGRQGELSACGRADIQPKKTAKRAKDDPDSDEDEKPPKKSKPASKGKAPSSKAAEAECGQLCAMAPTGFKTDKTKMMRITTTQAGLKRVSSGKLLGGCDAAVLIARRLRAAPSPLVPTSARLTTLAKLAPLAALTRHTRLTPLAEVASPSTLATLASLVSLASRVSRF</sequence>
<feature type="region of interest" description="Disordered" evidence="1">
    <location>
        <begin position="393"/>
        <end position="451"/>
    </location>
</feature>
<evidence type="ECO:0000313" key="2">
    <source>
        <dbReference type="EMBL" id="EJT53242.1"/>
    </source>
</evidence>
<protein>
    <submittedName>
        <fullName evidence="2">Uncharacterized protein</fullName>
    </submittedName>
</protein>
<evidence type="ECO:0000313" key="3">
    <source>
        <dbReference type="Proteomes" id="UP000002748"/>
    </source>
</evidence>
<dbReference type="VEuPathDB" id="FungiDB:A1Q1_05205"/>
<proteinExistence type="predicted"/>
<dbReference type="RefSeq" id="XP_014184155.1">
    <property type="nucleotide sequence ID" value="XM_014328680.1"/>
</dbReference>
<feature type="compositionally biased region" description="Low complexity" evidence="1">
    <location>
        <begin position="274"/>
        <end position="288"/>
    </location>
</feature>
<dbReference type="HOGENOM" id="CLU_464755_0_0_1"/>
<dbReference type="GeneID" id="25988717"/>
<dbReference type="Proteomes" id="UP000002748">
    <property type="component" value="Unassembled WGS sequence"/>
</dbReference>
<feature type="region of interest" description="Disordered" evidence="1">
    <location>
        <begin position="274"/>
        <end position="311"/>
    </location>
</feature>
<reference evidence="2 3" key="1">
    <citation type="journal article" date="2012" name="Eukaryot. Cell">
        <title>Draft genome sequence of CBS 2479, the standard type strain of Trichosporon asahii.</title>
        <authorList>
            <person name="Yang R.Y."/>
            <person name="Li H.T."/>
            <person name="Zhu H."/>
            <person name="Zhou G.P."/>
            <person name="Wang M."/>
            <person name="Wang L."/>
        </authorList>
    </citation>
    <scope>NUCLEOTIDE SEQUENCE [LARGE SCALE GENOMIC DNA]</scope>
    <source>
        <strain evidence="3">ATCC 90039 / CBS 2479 / JCM 2466 / KCTC 7840 / NCYC 2677 / UAMH 7654</strain>
    </source>
</reference>
<gene>
    <name evidence="2" type="ORF">A1Q1_05205</name>
</gene>
<dbReference type="AlphaFoldDB" id="J8TYT9"/>
<accession>J8TYT9</accession>
<comment type="caution">
    <text evidence="2">The sequence shown here is derived from an EMBL/GenBank/DDBJ whole genome shotgun (WGS) entry which is preliminary data.</text>
</comment>
<feature type="compositionally biased region" description="Low complexity" evidence="1">
    <location>
        <begin position="14"/>
        <end position="34"/>
    </location>
</feature>